<dbReference type="InterPro" id="IPR016181">
    <property type="entry name" value="Acyl_CoA_acyltransferase"/>
</dbReference>
<dbReference type="Gene3D" id="3.40.630.30">
    <property type="match status" value="1"/>
</dbReference>
<sequence>MANVVVRRLRATDAPAVFEAFTASPDMARQGDVASLEDAERYIDRLIAADSPHEAWAIAERDVLVGLVCVTVDETNLSGWFWYWMTKSARGRGWTSRAAVAVAQWALNARGLERLELGHRVNNPASGHIARAAGFVREGTERGKFLVDGERIDVCTYGRLRSDPVPSGAPLALIEEA</sequence>
<dbReference type="SUPFAM" id="SSF55729">
    <property type="entry name" value="Acyl-CoA N-acyltransferases (Nat)"/>
    <property type="match status" value="1"/>
</dbReference>
<gene>
    <name evidence="2" type="ORF">QP858_01665</name>
</gene>
<dbReference type="Proteomes" id="UP001225576">
    <property type="component" value="Unassembled WGS sequence"/>
</dbReference>
<dbReference type="InterPro" id="IPR051908">
    <property type="entry name" value="Ribosomal_N-acetyltransferase"/>
</dbReference>
<dbReference type="InterPro" id="IPR000182">
    <property type="entry name" value="GNAT_dom"/>
</dbReference>
<dbReference type="EMBL" id="JASPDQ010000002">
    <property type="protein sequence ID" value="MDK8601167.1"/>
    <property type="molecule type" value="Genomic_DNA"/>
</dbReference>
<dbReference type="EC" id="2.-.-.-" evidence="2"/>
<dbReference type="PROSITE" id="PS51186">
    <property type="entry name" value="GNAT"/>
    <property type="match status" value="1"/>
</dbReference>
<dbReference type="GO" id="GO:1990189">
    <property type="term" value="F:protein N-terminal-serine acetyltransferase activity"/>
    <property type="evidence" value="ECO:0007669"/>
    <property type="project" value="TreeGrafter"/>
</dbReference>
<protein>
    <submittedName>
        <fullName evidence="2">GNAT family protein</fullName>
        <ecNumber evidence="2">2.-.-.-</ecNumber>
    </submittedName>
</protein>
<evidence type="ECO:0000313" key="3">
    <source>
        <dbReference type="Proteomes" id="UP001225576"/>
    </source>
</evidence>
<comment type="caution">
    <text evidence="2">The sequence shown here is derived from an EMBL/GenBank/DDBJ whole genome shotgun (WGS) entry which is preliminary data.</text>
</comment>
<keyword evidence="2" id="KW-0808">Transferase</keyword>
<feature type="domain" description="N-acetyltransferase" evidence="1">
    <location>
        <begin position="4"/>
        <end position="153"/>
    </location>
</feature>
<dbReference type="Pfam" id="PF13302">
    <property type="entry name" value="Acetyltransf_3"/>
    <property type="match status" value="1"/>
</dbReference>
<dbReference type="AlphaFoldDB" id="A0AAW6ZHI2"/>
<organism evidence="2 3">
    <name type="scientific">Trueperella bernardiae</name>
    <dbReference type="NCBI Taxonomy" id="59561"/>
    <lineage>
        <taxon>Bacteria</taxon>
        <taxon>Bacillati</taxon>
        <taxon>Actinomycetota</taxon>
        <taxon>Actinomycetes</taxon>
        <taxon>Actinomycetales</taxon>
        <taxon>Actinomycetaceae</taxon>
        <taxon>Trueperella</taxon>
    </lineage>
</organism>
<dbReference type="RefSeq" id="WP_062612598.1">
    <property type="nucleotide sequence ID" value="NZ_CALTZF010000001.1"/>
</dbReference>
<dbReference type="GO" id="GO:0005737">
    <property type="term" value="C:cytoplasm"/>
    <property type="evidence" value="ECO:0007669"/>
    <property type="project" value="TreeGrafter"/>
</dbReference>
<accession>A0AAW6ZHI2</accession>
<name>A0AAW6ZHI2_9ACTO</name>
<dbReference type="GO" id="GO:0008999">
    <property type="term" value="F:protein-N-terminal-alanine acetyltransferase activity"/>
    <property type="evidence" value="ECO:0007669"/>
    <property type="project" value="TreeGrafter"/>
</dbReference>
<dbReference type="PANTHER" id="PTHR43441:SF10">
    <property type="entry name" value="ACETYLTRANSFERASE"/>
    <property type="match status" value="1"/>
</dbReference>
<evidence type="ECO:0000259" key="1">
    <source>
        <dbReference type="PROSITE" id="PS51186"/>
    </source>
</evidence>
<evidence type="ECO:0000313" key="2">
    <source>
        <dbReference type="EMBL" id="MDK8601167.1"/>
    </source>
</evidence>
<reference evidence="2" key="1">
    <citation type="submission" date="2023-05" db="EMBL/GenBank/DDBJ databases">
        <title>Genomic Catalog of Human Bladder Bacteria.</title>
        <authorList>
            <person name="Du J."/>
        </authorList>
    </citation>
    <scope>NUCLEOTIDE SEQUENCE</scope>
    <source>
        <strain evidence="2">UMB1304A</strain>
    </source>
</reference>
<proteinExistence type="predicted"/>
<dbReference type="PANTHER" id="PTHR43441">
    <property type="entry name" value="RIBOSOMAL-PROTEIN-SERINE ACETYLTRANSFERASE"/>
    <property type="match status" value="1"/>
</dbReference>